<name>D5C021_NITHN</name>
<evidence type="ECO:0000313" key="1">
    <source>
        <dbReference type="EMBL" id="ADE16268.1"/>
    </source>
</evidence>
<dbReference type="EMBL" id="CP001798">
    <property type="protein sequence ID" value="ADE16268.1"/>
    <property type="molecule type" value="Genomic_DNA"/>
</dbReference>
<accession>D5C021</accession>
<dbReference type="KEGG" id="nhl:Nhal_3218"/>
<dbReference type="RefSeq" id="WP_013034117.1">
    <property type="nucleotide sequence ID" value="NC_013960.1"/>
</dbReference>
<proteinExistence type="predicted"/>
<dbReference type="HOGENOM" id="CLU_2036989_0_0_6"/>
<dbReference type="OrthoDB" id="7361935at2"/>
<protein>
    <submittedName>
        <fullName evidence="1">Uncharacterized protein</fullName>
    </submittedName>
</protein>
<dbReference type="STRING" id="472759.Nhal_3218"/>
<organism evidence="1 2">
    <name type="scientific">Nitrosococcus halophilus (strain Nc4)</name>
    <dbReference type="NCBI Taxonomy" id="472759"/>
    <lineage>
        <taxon>Bacteria</taxon>
        <taxon>Pseudomonadati</taxon>
        <taxon>Pseudomonadota</taxon>
        <taxon>Gammaproteobacteria</taxon>
        <taxon>Chromatiales</taxon>
        <taxon>Chromatiaceae</taxon>
        <taxon>Nitrosococcus</taxon>
    </lineage>
</organism>
<reference evidence="2" key="1">
    <citation type="submission" date="2010-04" db="EMBL/GenBank/DDBJ databases">
        <title>Complete genome sequence of Nitrosococcus halophilus Nc4, a salt-adapted, aerobic obligate ammonia-oxidizing sulfur purple bacterium.</title>
        <authorList>
            <consortium name="US DOE Joint Genome Institute"/>
            <person name="Campbell M.A."/>
            <person name="Malfatti S.A."/>
            <person name="Chain P.S.G."/>
            <person name="Heidelberg J.F."/>
            <person name="Ward B.B."/>
            <person name="Klotz M.G."/>
        </authorList>
    </citation>
    <scope>NUCLEOTIDE SEQUENCE [LARGE SCALE GENOMIC DNA]</scope>
    <source>
        <strain evidence="2">Nc4</strain>
    </source>
</reference>
<dbReference type="Proteomes" id="UP000001844">
    <property type="component" value="Chromosome"/>
</dbReference>
<keyword evidence="2" id="KW-1185">Reference proteome</keyword>
<dbReference type="AlphaFoldDB" id="D5C021"/>
<gene>
    <name evidence="1" type="ordered locus">Nhal_3218</name>
</gene>
<evidence type="ECO:0000313" key="2">
    <source>
        <dbReference type="Proteomes" id="UP000001844"/>
    </source>
</evidence>
<sequence length="133" mass="14810">MIKRRSFLVAALALMGTWRLSIFGITREVDTTEGLPIALQSFFDDMDSAAFIGKKYLQTVPEEQSIAILVERILAAMPEAQETSTSLAAVLRDKPEVVKHCHQQDFVEERIIQVDGWLLSATEARLCALCALT</sequence>